<dbReference type="EMBL" id="WNWR01000746">
    <property type="protein sequence ID" value="KAE9969907.1"/>
    <property type="molecule type" value="Genomic_DNA"/>
</dbReference>
<keyword evidence="2" id="KW-1185">Reference proteome</keyword>
<dbReference type="AlphaFoldDB" id="A0A8H3UI51"/>
<dbReference type="Proteomes" id="UP000490939">
    <property type="component" value="Unassembled WGS sequence"/>
</dbReference>
<evidence type="ECO:0000313" key="2">
    <source>
        <dbReference type="Proteomes" id="UP000490939"/>
    </source>
</evidence>
<feature type="non-terminal residue" evidence="1">
    <location>
        <position position="181"/>
    </location>
</feature>
<evidence type="ECO:0000313" key="1">
    <source>
        <dbReference type="EMBL" id="KAE9969907.1"/>
    </source>
</evidence>
<accession>A0A8H3UI51</accession>
<name>A0A8H3UI51_VENIN</name>
<organism evidence="1 2">
    <name type="scientific">Venturia inaequalis</name>
    <name type="common">Apple scab fungus</name>
    <dbReference type="NCBI Taxonomy" id="5025"/>
    <lineage>
        <taxon>Eukaryota</taxon>
        <taxon>Fungi</taxon>
        <taxon>Dikarya</taxon>
        <taxon>Ascomycota</taxon>
        <taxon>Pezizomycotina</taxon>
        <taxon>Dothideomycetes</taxon>
        <taxon>Pleosporomycetidae</taxon>
        <taxon>Venturiales</taxon>
        <taxon>Venturiaceae</taxon>
        <taxon>Venturia</taxon>
    </lineage>
</organism>
<protein>
    <submittedName>
        <fullName evidence="1">Uncharacterized protein</fullName>
    </submittedName>
</protein>
<comment type="caution">
    <text evidence="1">The sequence shown here is derived from an EMBL/GenBank/DDBJ whole genome shotgun (WGS) entry which is preliminary data.</text>
</comment>
<gene>
    <name evidence="1" type="ORF">EG327_010437</name>
</gene>
<sequence length="181" mass="19871">MLPWLCGIQEYHKTLEIAEGGSWNEISAAYRDLCAGPATPSGLSVNYGRIPYSFPALVYYNLSNPVAAALVGRAKWSYGSVATEAHKIITNNKYSRKVCKAQEDKVVATFAPKFREMIVLERYIFGINSFFNVICDTRTADSIRPEPTIDEGNNEGQDLNGIQGAVEILGAEASESVQRSV</sequence>
<proteinExistence type="predicted"/>
<reference evidence="1 2" key="1">
    <citation type="submission" date="2019-07" db="EMBL/GenBank/DDBJ databases">
        <title>Venturia inaequalis Genome Resource.</title>
        <authorList>
            <person name="Lichtner F.J."/>
        </authorList>
    </citation>
    <scope>NUCLEOTIDE SEQUENCE [LARGE SCALE GENOMIC DNA]</scope>
    <source>
        <strain evidence="1 2">DMI_063113</strain>
    </source>
</reference>